<name>A0A0A8Y1U9_ARUDO</name>
<dbReference type="AlphaFoldDB" id="A0A0A8Y1U9"/>
<organism evidence="1">
    <name type="scientific">Arundo donax</name>
    <name type="common">Giant reed</name>
    <name type="synonym">Donax arundinaceus</name>
    <dbReference type="NCBI Taxonomy" id="35708"/>
    <lineage>
        <taxon>Eukaryota</taxon>
        <taxon>Viridiplantae</taxon>
        <taxon>Streptophyta</taxon>
        <taxon>Embryophyta</taxon>
        <taxon>Tracheophyta</taxon>
        <taxon>Spermatophyta</taxon>
        <taxon>Magnoliopsida</taxon>
        <taxon>Liliopsida</taxon>
        <taxon>Poales</taxon>
        <taxon>Poaceae</taxon>
        <taxon>PACMAD clade</taxon>
        <taxon>Arundinoideae</taxon>
        <taxon>Arundineae</taxon>
        <taxon>Arundo</taxon>
    </lineage>
</organism>
<dbReference type="EMBL" id="GBRH01278770">
    <property type="protein sequence ID" value="JAD19125.1"/>
    <property type="molecule type" value="Transcribed_RNA"/>
</dbReference>
<proteinExistence type="predicted"/>
<sequence length="39" mass="4469">MHLLAHMHMLNQSIMCILGNLSISCFHNCFHKYGMTTCS</sequence>
<accession>A0A0A8Y1U9</accession>
<reference evidence="1" key="1">
    <citation type="submission" date="2014-09" db="EMBL/GenBank/DDBJ databases">
        <authorList>
            <person name="Magalhaes I.L.F."/>
            <person name="Oliveira U."/>
            <person name="Santos F.R."/>
            <person name="Vidigal T.H.D.A."/>
            <person name="Brescovit A.D."/>
            <person name="Santos A.J."/>
        </authorList>
    </citation>
    <scope>NUCLEOTIDE SEQUENCE</scope>
    <source>
        <tissue evidence="1">Shoot tissue taken approximately 20 cm above the soil surface</tissue>
    </source>
</reference>
<protein>
    <submittedName>
        <fullName evidence="1">Uncharacterized protein</fullName>
    </submittedName>
</protein>
<evidence type="ECO:0000313" key="1">
    <source>
        <dbReference type="EMBL" id="JAD19125.1"/>
    </source>
</evidence>
<reference evidence="1" key="2">
    <citation type="journal article" date="2015" name="Data Brief">
        <title>Shoot transcriptome of the giant reed, Arundo donax.</title>
        <authorList>
            <person name="Barrero R.A."/>
            <person name="Guerrero F.D."/>
            <person name="Moolhuijzen P."/>
            <person name="Goolsby J.A."/>
            <person name="Tidwell J."/>
            <person name="Bellgard S.E."/>
            <person name="Bellgard M.I."/>
        </authorList>
    </citation>
    <scope>NUCLEOTIDE SEQUENCE</scope>
    <source>
        <tissue evidence="1">Shoot tissue taken approximately 20 cm above the soil surface</tissue>
    </source>
</reference>